<dbReference type="PANTHER" id="PTHR11895:SF151">
    <property type="entry name" value="GLUTAMYL-TRNA(GLN) AMIDOTRANSFERASE SUBUNIT A"/>
    <property type="match status" value="1"/>
</dbReference>
<accession>A0A1I5X4Q7</accession>
<dbReference type="GO" id="GO:0005524">
    <property type="term" value="F:ATP binding"/>
    <property type="evidence" value="ECO:0007669"/>
    <property type="project" value="UniProtKB-KW"/>
</dbReference>
<dbReference type="GO" id="GO:0006412">
    <property type="term" value="P:translation"/>
    <property type="evidence" value="ECO:0007669"/>
    <property type="project" value="UniProtKB-UniRule"/>
</dbReference>
<dbReference type="PROSITE" id="PS00571">
    <property type="entry name" value="AMIDASES"/>
    <property type="match status" value="1"/>
</dbReference>
<dbReference type="EMBL" id="FOXR01000022">
    <property type="protein sequence ID" value="SFQ27002.1"/>
    <property type="molecule type" value="Genomic_DNA"/>
</dbReference>
<dbReference type="Proteomes" id="UP000198577">
    <property type="component" value="Unassembled WGS sequence"/>
</dbReference>
<dbReference type="InterPro" id="IPR004412">
    <property type="entry name" value="GatA"/>
</dbReference>
<name>A0A1I5X4Q7_9FIRM</name>
<dbReference type="SUPFAM" id="SSF75304">
    <property type="entry name" value="Amidase signature (AS) enzymes"/>
    <property type="match status" value="1"/>
</dbReference>
<keyword evidence="10" id="KW-0808">Transferase</keyword>
<dbReference type="GO" id="GO:0030956">
    <property type="term" value="C:glutamyl-tRNA(Gln) amidotransferase complex"/>
    <property type="evidence" value="ECO:0007669"/>
    <property type="project" value="InterPro"/>
</dbReference>
<dbReference type="HAMAP" id="MF_00120">
    <property type="entry name" value="GatA"/>
    <property type="match status" value="1"/>
</dbReference>
<evidence type="ECO:0000256" key="7">
    <source>
        <dbReference type="ARBA" id="ARBA00047407"/>
    </source>
</evidence>
<proteinExistence type="inferred from homology"/>
<dbReference type="GO" id="GO:0016740">
    <property type="term" value="F:transferase activity"/>
    <property type="evidence" value="ECO:0007669"/>
    <property type="project" value="UniProtKB-KW"/>
</dbReference>
<sequence>MKLHEYTISQLHDLISKREISVPELTRYMLDRIESLDSKLECYITVTEKQAMEQAEKVQKMIDDGTLNSPLAGIPMGIKDNICTRGIPTTCASKMLSNFVPPYDAHVVKKLYDNGAVLLGKLNMDEFAMGSSTESSHFKKTKNPWDTERVPGGSSGGSAAAVAAGEAIYALGSDTGGSIRQPASFCGCVGLKPTYGLVSRFGLVAYASSFDQIGPLTKTVTDCALVLNAIAGHDPMDLTSSRRQHPDYTKALINDVKGMKIGVPREFIDDSVQKDIRDAVLNAVKVFSDLGARCEEISIPIMEYVVPTYYIIALAEASFNLARYDGVKFGYRAANPKDMLDFCMRSRSEGFGTEVKRRILLGTYVLSSGYYDAYYKKALKARTIITREFNKAFEEYDIIIGPVSPTTAYRIGEKINDPVQMYMEDIFTVPVNIAGLPAISIPCGFDSKSLPIGLQIIGKRFDETTIIRAAYTFEQNTDFHKARPSLNE</sequence>
<evidence type="ECO:0000313" key="11">
    <source>
        <dbReference type="Proteomes" id="UP000198577"/>
    </source>
</evidence>
<dbReference type="RefSeq" id="WP_025747766.1">
    <property type="nucleotide sequence ID" value="NZ_FOXR01000022.1"/>
</dbReference>
<dbReference type="InterPro" id="IPR036928">
    <property type="entry name" value="AS_sf"/>
</dbReference>
<dbReference type="PANTHER" id="PTHR11895">
    <property type="entry name" value="TRANSAMIDASE"/>
    <property type="match status" value="1"/>
</dbReference>
<dbReference type="Gene3D" id="3.90.1300.10">
    <property type="entry name" value="Amidase signature (AS) domain"/>
    <property type="match status" value="1"/>
</dbReference>
<reference evidence="10 11" key="1">
    <citation type="submission" date="2016-10" db="EMBL/GenBank/DDBJ databases">
        <authorList>
            <person name="de Groot N.N."/>
        </authorList>
    </citation>
    <scope>NUCLEOTIDE SEQUENCE [LARGE SCALE GENOMIC DNA]</scope>
    <source>
        <strain evidence="10 11">DSM 20678</strain>
    </source>
</reference>
<feature type="active site" description="Charge relay system" evidence="8">
    <location>
        <position position="79"/>
    </location>
</feature>
<dbReference type="EC" id="6.3.5.7" evidence="8"/>
<organism evidence="10 11">
    <name type="scientific">Caldicoprobacter faecalis</name>
    <dbReference type="NCBI Taxonomy" id="937334"/>
    <lineage>
        <taxon>Bacteria</taxon>
        <taxon>Bacillati</taxon>
        <taxon>Bacillota</taxon>
        <taxon>Clostridia</taxon>
        <taxon>Caldicoprobacterales</taxon>
        <taxon>Caldicoprobacteraceae</taxon>
        <taxon>Caldicoprobacter</taxon>
    </lineage>
</organism>
<evidence type="ECO:0000313" key="10">
    <source>
        <dbReference type="EMBL" id="SFQ27002.1"/>
    </source>
</evidence>
<evidence type="ECO:0000256" key="8">
    <source>
        <dbReference type="HAMAP-Rule" id="MF_00120"/>
    </source>
</evidence>
<dbReference type="STRING" id="937334.SAMN05444406_1227"/>
<dbReference type="GO" id="GO:0050567">
    <property type="term" value="F:glutaminyl-tRNA synthase (glutamine-hydrolyzing) activity"/>
    <property type="evidence" value="ECO:0007669"/>
    <property type="project" value="UniProtKB-UniRule"/>
</dbReference>
<feature type="active site" description="Charge relay system" evidence="8">
    <location>
        <position position="154"/>
    </location>
</feature>
<comment type="function">
    <text evidence="6 8">Allows the formation of correctly charged Gln-tRNA(Gln) through the transamidation of misacylated Glu-tRNA(Gln) in organisms which lack glutaminyl-tRNA synthetase. The reaction takes place in the presence of glutamine and ATP through an activated gamma-phospho-Glu-tRNA(Gln).</text>
</comment>
<keyword evidence="2 8" id="KW-0436">Ligase</keyword>
<keyword evidence="5 8" id="KW-0648">Protein biosynthesis</keyword>
<keyword evidence="4 8" id="KW-0067">ATP-binding</keyword>
<feature type="active site" description="Acyl-ester intermediate" evidence="8">
    <location>
        <position position="178"/>
    </location>
</feature>
<feature type="domain" description="Amidase" evidence="9">
    <location>
        <begin position="24"/>
        <end position="466"/>
    </location>
</feature>
<dbReference type="Pfam" id="PF01425">
    <property type="entry name" value="Amidase"/>
    <property type="match status" value="1"/>
</dbReference>
<protein>
    <recommendedName>
        <fullName evidence="8">Glutamyl-tRNA(Gln) amidotransferase subunit A</fullName>
        <shortName evidence="8">Glu-ADT subunit A</shortName>
        <ecNumber evidence="8">6.3.5.7</ecNumber>
    </recommendedName>
</protein>
<evidence type="ECO:0000259" key="9">
    <source>
        <dbReference type="Pfam" id="PF01425"/>
    </source>
</evidence>
<evidence type="ECO:0000256" key="4">
    <source>
        <dbReference type="ARBA" id="ARBA00022840"/>
    </source>
</evidence>
<dbReference type="OrthoDB" id="9811471at2"/>
<dbReference type="InterPro" id="IPR000120">
    <property type="entry name" value="Amidase"/>
</dbReference>
<comment type="similarity">
    <text evidence="1 8">Belongs to the amidase family. GatA subfamily.</text>
</comment>
<dbReference type="AlphaFoldDB" id="A0A1I5X4Q7"/>
<evidence type="ECO:0000256" key="1">
    <source>
        <dbReference type="ARBA" id="ARBA00008069"/>
    </source>
</evidence>
<comment type="subunit">
    <text evidence="8">Heterotrimer of A, B and C subunits.</text>
</comment>
<evidence type="ECO:0000256" key="6">
    <source>
        <dbReference type="ARBA" id="ARBA00025295"/>
    </source>
</evidence>
<gene>
    <name evidence="8" type="primary">gatA</name>
    <name evidence="10" type="ORF">SAMN05444406_1227</name>
</gene>
<evidence type="ECO:0000256" key="3">
    <source>
        <dbReference type="ARBA" id="ARBA00022741"/>
    </source>
</evidence>
<evidence type="ECO:0000256" key="5">
    <source>
        <dbReference type="ARBA" id="ARBA00022917"/>
    </source>
</evidence>
<dbReference type="InterPro" id="IPR023631">
    <property type="entry name" value="Amidase_dom"/>
</dbReference>
<keyword evidence="11" id="KW-1185">Reference proteome</keyword>
<dbReference type="InterPro" id="IPR020556">
    <property type="entry name" value="Amidase_CS"/>
</dbReference>
<comment type="catalytic activity">
    <reaction evidence="7 8">
        <text>L-glutamyl-tRNA(Gln) + L-glutamine + ATP + H2O = L-glutaminyl-tRNA(Gln) + L-glutamate + ADP + phosphate + H(+)</text>
        <dbReference type="Rhea" id="RHEA:17521"/>
        <dbReference type="Rhea" id="RHEA-COMP:9681"/>
        <dbReference type="Rhea" id="RHEA-COMP:9684"/>
        <dbReference type="ChEBI" id="CHEBI:15377"/>
        <dbReference type="ChEBI" id="CHEBI:15378"/>
        <dbReference type="ChEBI" id="CHEBI:29985"/>
        <dbReference type="ChEBI" id="CHEBI:30616"/>
        <dbReference type="ChEBI" id="CHEBI:43474"/>
        <dbReference type="ChEBI" id="CHEBI:58359"/>
        <dbReference type="ChEBI" id="CHEBI:78520"/>
        <dbReference type="ChEBI" id="CHEBI:78521"/>
        <dbReference type="ChEBI" id="CHEBI:456216"/>
        <dbReference type="EC" id="6.3.5.7"/>
    </reaction>
</comment>
<evidence type="ECO:0000256" key="2">
    <source>
        <dbReference type="ARBA" id="ARBA00022598"/>
    </source>
</evidence>
<dbReference type="NCBIfam" id="TIGR00132">
    <property type="entry name" value="gatA"/>
    <property type="match status" value="1"/>
</dbReference>
<keyword evidence="3 8" id="KW-0547">Nucleotide-binding</keyword>